<name>A0A140DVK7_9FIRM</name>
<protein>
    <submittedName>
        <fullName evidence="1">Uncharacterized protein</fullName>
    </submittedName>
</protein>
<dbReference type="STRING" id="1702221.AALO17_15500"/>
<dbReference type="GeneID" id="78478239"/>
<dbReference type="RefSeq" id="WP_067557425.1">
    <property type="nucleotide sequence ID" value="NZ_CAKOCV010000037.1"/>
</dbReference>
<evidence type="ECO:0000313" key="2">
    <source>
        <dbReference type="Proteomes" id="UP000069771"/>
    </source>
</evidence>
<dbReference type="EMBL" id="CP011391">
    <property type="protein sequence ID" value="AMK54684.1"/>
    <property type="molecule type" value="Genomic_DNA"/>
</dbReference>
<proteinExistence type="predicted"/>
<accession>A0A140DVK7</accession>
<sequence>MHSDWLLNITDVLTGDTLQLWLSPETAPADLGILWLMDPVTRQVLDPSLPSGLLECPFGTHLLALLA</sequence>
<evidence type="ECO:0000313" key="1">
    <source>
        <dbReference type="EMBL" id="AMK54684.1"/>
    </source>
</evidence>
<reference evidence="1 2" key="1">
    <citation type="journal article" date="2016" name="Gut Pathog.">
        <title>Whole genome sequencing of "Faecalibaculum rodentium" ALO17, isolated from C57BL/6J laboratory mouse feces.</title>
        <authorList>
            <person name="Lim S."/>
            <person name="Chang D.H."/>
            <person name="Ahn S."/>
            <person name="Kim B.C."/>
        </authorList>
    </citation>
    <scope>NUCLEOTIDE SEQUENCE [LARGE SCALE GENOMIC DNA]</scope>
    <source>
        <strain evidence="1 2">Alo17</strain>
    </source>
</reference>
<gene>
    <name evidence="1" type="ORF">AALO17_15500</name>
</gene>
<dbReference type="Proteomes" id="UP000069771">
    <property type="component" value="Chromosome"/>
</dbReference>
<organism evidence="1 2">
    <name type="scientific">Faecalibaculum rodentium</name>
    <dbReference type="NCBI Taxonomy" id="1702221"/>
    <lineage>
        <taxon>Bacteria</taxon>
        <taxon>Bacillati</taxon>
        <taxon>Bacillota</taxon>
        <taxon>Erysipelotrichia</taxon>
        <taxon>Erysipelotrichales</taxon>
        <taxon>Erysipelotrichaceae</taxon>
        <taxon>Faecalibaculum</taxon>
    </lineage>
</organism>
<dbReference type="AlphaFoldDB" id="A0A140DVK7"/>
<keyword evidence="2" id="KW-1185">Reference proteome</keyword>
<dbReference type="KEGG" id="fro:AALO17_15500"/>